<dbReference type="GO" id="GO:0016423">
    <property type="term" value="F:tRNA (guanine) methyltransferase activity"/>
    <property type="evidence" value="ECO:0007669"/>
    <property type="project" value="TreeGrafter"/>
</dbReference>
<accession>A0A1F6AST7</accession>
<dbReference type="Proteomes" id="UP000176609">
    <property type="component" value="Unassembled WGS sequence"/>
</dbReference>
<dbReference type="PANTHER" id="PTHR14911:SF13">
    <property type="entry name" value="TRNA (GUANINE(6)-N2)-METHYLTRANSFERASE THUMP3"/>
    <property type="match status" value="1"/>
</dbReference>
<dbReference type="GO" id="GO:0030488">
    <property type="term" value="P:tRNA methylation"/>
    <property type="evidence" value="ECO:0007669"/>
    <property type="project" value="TreeGrafter"/>
</dbReference>
<dbReference type="InterPro" id="IPR029063">
    <property type="entry name" value="SAM-dependent_MTases_sf"/>
</dbReference>
<evidence type="ECO:0000259" key="1">
    <source>
        <dbReference type="Pfam" id="PF01170"/>
    </source>
</evidence>
<gene>
    <name evidence="2" type="ORF">A2960_00120</name>
</gene>
<dbReference type="PANTHER" id="PTHR14911">
    <property type="entry name" value="THUMP DOMAIN-CONTAINING"/>
    <property type="match status" value="1"/>
</dbReference>
<dbReference type="Gene3D" id="3.40.50.150">
    <property type="entry name" value="Vaccinia Virus protein VP39"/>
    <property type="match status" value="1"/>
</dbReference>
<dbReference type="AlphaFoldDB" id="A0A1F6AST7"/>
<protein>
    <recommendedName>
        <fullName evidence="1">Ribosomal RNA large subunit methyltransferase K/L-like methyltransferase domain-containing protein</fullName>
    </recommendedName>
</protein>
<dbReference type="InterPro" id="IPR000241">
    <property type="entry name" value="RlmKL-like_Mtase"/>
</dbReference>
<sequence>MNKFFFILGRNSSLSLSEIISYLKSNSIDYTLEKVSSEVAVFLLADTFSSSVCITRLGGTIKIGEVIHELSLEEGENKLYQILTSENLIRHLSFVGKGKIHIGISVYNLGCEIKYLTLLGKRIKDINLNLKKILSQKGFKVGYVRVKERFLTSVSVDKNRLLSRGFEIVLLLSSKNLIIGRTLTIQEYAKFSLRDYGRPFLDKRAGIIPPKLARIMINLAGEDKNSTILDPFCGSGTILQEAIVLGYKNLIGSDISSKAISDTEKNINWLWGYFPSLNAASYNIKKIQTDVRYLTNRIQLRSIDAIITEPYLGPPLHSKPNIKQIEDILKNVSDLYLEAFKQFTKILKPDARVVIIFPVFTINKDIYFLQILEKLISFGFTVTNNISETSERNSIIVGRSADYIQREVICFSFKTTSDH</sequence>
<dbReference type="Pfam" id="PF01170">
    <property type="entry name" value="UPF0020"/>
    <property type="match status" value="1"/>
</dbReference>
<dbReference type="SUPFAM" id="SSF53335">
    <property type="entry name" value="S-adenosyl-L-methionine-dependent methyltransferases"/>
    <property type="match status" value="1"/>
</dbReference>
<feature type="domain" description="Ribosomal RNA large subunit methyltransferase K/L-like methyltransferase" evidence="1">
    <location>
        <begin position="206"/>
        <end position="357"/>
    </location>
</feature>
<reference evidence="2 3" key="1">
    <citation type="journal article" date="2016" name="Nat. Commun.">
        <title>Thousands of microbial genomes shed light on interconnected biogeochemical processes in an aquifer system.</title>
        <authorList>
            <person name="Anantharaman K."/>
            <person name="Brown C.T."/>
            <person name="Hug L.A."/>
            <person name="Sharon I."/>
            <person name="Castelle C.J."/>
            <person name="Probst A.J."/>
            <person name="Thomas B.C."/>
            <person name="Singh A."/>
            <person name="Wilkins M.J."/>
            <person name="Karaoz U."/>
            <person name="Brodie E.L."/>
            <person name="Williams K.H."/>
            <person name="Hubbard S.S."/>
            <person name="Banfield J.F."/>
        </authorList>
    </citation>
    <scope>NUCLEOTIDE SEQUENCE [LARGE SCALE GENOMIC DNA]</scope>
</reference>
<name>A0A1F6AST7_9BACT</name>
<proteinExistence type="predicted"/>
<dbReference type="CDD" id="cd02440">
    <property type="entry name" value="AdoMet_MTases"/>
    <property type="match status" value="1"/>
</dbReference>
<organism evidence="2 3">
    <name type="scientific">Candidatus Gottesmanbacteria bacterium RIFCSPLOWO2_01_FULL_39_12b</name>
    <dbReference type="NCBI Taxonomy" id="1798388"/>
    <lineage>
        <taxon>Bacteria</taxon>
        <taxon>Candidatus Gottesmaniibacteriota</taxon>
    </lineage>
</organism>
<dbReference type="EMBL" id="MFJR01000003">
    <property type="protein sequence ID" value="OGG27357.1"/>
    <property type="molecule type" value="Genomic_DNA"/>
</dbReference>
<comment type="caution">
    <text evidence="2">The sequence shown here is derived from an EMBL/GenBank/DDBJ whole genome shotgun (WGS) entry which is preliminary data.</text>
</comment>
<evidence type="ECO:0000313" key="3">
    <source>
        <dbReference type="Proteomes" id="UP000176609"/>
    </source>
</evidence>
<evidence type="ECO:0000313" key="2">
    <source>
        <dbReference type="EMBL" id="OGG27357.1"/>
    </source>
</evidence>